<dbReference type="RefSeq" id="WP_115807866.1">
    <property type="nucleotide sequence ID" value="NZ_QREI01000001.1"/>
</dbReference>
<accession>A0A3D9N7T9</accession>
<dbReference type="Proteomes" id="UP000256919">
    <property type="component" value="Unassembled WGS sequence"/>
</dbReference>
<gene>
    <name evidence="4" type="ORF">DFQ09_101349</name>
</gene>
<feature type="signal peptide" evidence="2">
    <location>
        <begin position="1"/>
        <end position="22"/>
    </location>
</feature>
<evidence type="ECO:0000256" key="1">
    <source>
        <dbReference type="SAM" id="MobiDB-lite"/>
    </source>
</evidence>
<dbReference type="InterPro" id="IPR053147">
    <property type="entry name" value="Hsp_HslJ-like"/>
</dbReference>
<dbReference type="EMBL" id="QREI01000001">
    <property type="protein sequence ID" value="REE27516.1"/>
    <property type="molecule type" value="Genomic_DNA"/>
</dbReference>
<dbReference type="InterPro" id="IPR038670">
    <property type="entry name" value="HslJ-like_sf"/>
</dbReference>
<protein>
    <submittedName>
        <fullName evidence="4">Heat shock protein HslJ</fullName>
    </submittedName>
</protein>
<sequence length="272" mass="30600">MIRLISGFLFVGFFMFSACNNATNKQEALQQSVTKNTEHSDAVNTKVSKDESANNDSNYFKASGAEPFWGLEINEKLIVFKTPTDSINMPHAEPILAQDSNVKRYNIETESTEMTIQISQTDCVNDMSGKVSSYSVTIDYNKKAEAESQKLKGCGYYVTDYRLQDIWILETLKGKIITKADFKQEFPTIDIKTSENTFSGFAGCNKMNGKLFFEKGLLRFTNIVTTEMLCEPNNKESEFLKALQSSTTYAIENNRLTLSNPSGITIVFKKTD</sequence>
<name>A0A3D9N7T9_9FLAO</name>
<feature type="chain" id="PRO_5017719230" evidence="2">
    <location>
        <begin position="23"/>
        <end position="272"/>
    </location>
</feature>
<keyword evidence="4" id="KW-0346">Stress response</keyword>
<feature type="compositionally biased region" description="Basic and acidic residues" evidence="1">
    <location>
        <begin position="36"/>
        <end position="52"/>
    </location>
</feature>
<comment type="caution">
    <text evidence="4">The sequence shown here is derived from an EMBL/GenBank/DDBJ whole genome shotgun (WGS) entry which is preliminary data.</text>
</comment>
<dbReference type="Gene3D" id="2.40.128.270">
    <property type="match status" value="1"/>
</dbReference>
<reference evidence="4 5" key="1">
    <citation type="submission" date="2018-07" db="EMBL/GenBank/DDBJ databases">
        <title>Genomic Encyclopedia of Type Strains, Phase III (KMG-III): the genomes of soil and plant-associated and newly described type strains.</title>
        <authorList>
            <person name="Whitman W."/>
        </authorList>
    </citation>
    <scope>NUCLEOTIDE SEQUENCE [LARGE SCALE GENOMIC DNA]</scope>
    <source>
        <strain evidence="4 5">CECT 7948</strain>
    </source>
</reference>
<feature type="domain" description="DUF306" evidence="3">
    <location>
        <begin position="165"/>
        <end position="263"/>
    </location>
</feature>
<feature type="region of interest" description="Disordered" evidence="1">
    <location>
        <begin position="33"/>
        <end position="55"/>
    </location>
</feature>
<evidence type="ECO:0000259" key="3">
    <source>
        <dbReference type="Pfam" id="PF03724"/>
    </source>
</evidence>
<dbReference type="PANTHER" id="PTHR35535">
    <property type="entry name" value="HEAT SHOCK PROTEIN HSLJ"/>
    <property type="match status" value="1"/>
</dbReference>
<dbReference type="InterPro" id="IPR005184">
    <property type="entry name" value="DUF306_Meta_HslJ"/>
</dbReference>
<organism evidence="4 5">
    <name type="scientific">Winogradskyella pacifica</name>
    <dbReference type="NCBI Taxonomy" id="664642"/>
    <lineage>
        <taxon>Bacteria</taxon>
        <taxon>Pseudomonadati</taxon>
        <taxon>Bacteroidota</taxon>
        <taxon>Flavobacteriia</taxon>
        <taxon>Flavobacteriales</taxon>
        <taxon>Flavobacteriaceae</taxon>
        <taxon>Winogradskyella</taxon>
    </lineage>
</organism>
<dbReference type="OrthoDB" id="5348860at2"/>
<evidence type="ECO:0000313" key="4">
    <source>
        <dbReference type="EMBL" id="REE27516.1"/>
    </source>
</evidence>
<dbReference type="PANTHER" id="PTHR35535:SF1">
    <property type="entry name" value="HEAT SHOCK PROTEIN HSLJ"/>
    <property type="match status" value="1"/>
</dbReference>
<dbReference type="Pfam" id="PF03724">
    <property type="entry name" value="META"/>
    <property type="match status" value="1"/>
</dbReference>
<evidence type="ECO:0000256" key="2">
    <source>
        <dbReference type="SAM" id="SignalP"/>
    </source>
</evidence>
<evidence type="ECO:0000313" key="5">
    <source>
        <dbReference type="Proteomes" id="UP000256919"/>
    </source>
</evidence>
<proteinExistence type="predicted"/>
<keyword evidence="2" id="KW-0732">Signal</keyword>
<keyword evidence="5" id="KW-1185">Reference proteome</keyword>
<dbReference type="AlphaFoldDB" id="A0A3D9N7T9"/>
<dbReference type="PROSITE" id="PS51257">
    <property type="entry name" value="PROKAR_LIPOPROTEIN"/>
    <property type="match status" value="1"/>
</dbReference>